<dbReference type="AlphaFoldDB" id="A0A6J4R0R4"/>
<feature type="region of interest" description="Disordered" evidence="5">
    <location>
        <begin position="74"/>
        <end position="101"/>
    </location>
</feature>
<feature type="region of interest" description="Disordered" evidence="5">
    <location>
        <begin position="23"/>
        <end position="43"/>
    </location>
</feature>
<accession>A0A6J4R0R4</accession>
<feature type="compositionally biased region" description="Low complexity" evidence="5">
    <location>
        <begin position="23"/>
        <end position="38"/>
    </location>
</feature>
<dbReference type="Gene3D" id="3.90.79.10">
    <property type="entry name" value="Nucleoside Triphosphate Pyrophosphohydrolase"/>
    <property type="match status" value="1"/>
</dbReference>
<protein>
    <recommendedName>
        <fullName evidence="6">Nudix hydrolase domain-containing protein</fullName>
    </recommendedName>
</protein>
<evidence type="ECO:0000313" key="7">
    <source>
        <dbReference type="EMBL" id="CAA9460708.1"/>
    </source>
</evidence>
<dbReference type="PANTHER" id="PTHR43046">
    <property type="entry name" value="GDP-MANNOSE MANNOSYL HYDROLASE"/>
    <property type="match status" value="1"/>
</dbReference>
<dbReference type="InterPro" id="IPR020476">
    <property type="entry name" value="Nudix_hydrolase"/>
</dbReference>
<evidence type="ECO:0000256" key="5">
    <source>
        <dbReference type="SAM" id="MobiDB-lite"/>
    </source>
</evidence>
<name>A0A6J4R0R4_9ACTN</name>
<organism evidence="7">
    <name type="scientific">uncultured Solirubrobacteraceae bacterium</name>
    <dbReference type="NCBI Taxonomy" id="1162706"/>
    <lineage>
        <taxon>Bacteria</taxon>
        <taxon>Bacillati</taxon>
        <taxon>Actinomycetota</taxon>
        <taxon>Thermoleophilia</taxon>
        <taxon>Solirubrobacterales</taxon>
        <taxon>Solirubrobacteraceae</taxon>
        <taxon>environmental samples</taxon>
    </lineage>
</organism>
<evidence type="ECO:0000256" key="2">
    <source>
        <dbReference type="ARBA" id="ARBA00005582"/>
    </source>
</evidence>
<evidence type="ECO:0000259" key="6">
    <source>
        <dbReference type="PROSITE" id="PS51462"/>
    </source>
</evidence>
<dbReference type="GO" id="GO:0016787">
    <property type="term" value="F:hydrolase activity"/>
    <property type="evidence" value="ECO:0007669"/>
    <property type="project" value="UniProtKB-KW"/>
</dbReference>
<comment type="similarity">
    <text evidence="2 4">Belongs to the Nudix hydrolase family.</text>
</comment>
<dbReference type="PROSITE" id="PS51462">
    <property type="entry name" value="NUDIX"/>
    <property type="match status" value="1"/>
</dbReference>
<dbReference type="EMBL" id="CADCVJ010000001">
    <property type="protein sequence ID" value="CAA9460708.1"/>
    <property type="molecule type" value="Genomic_DNA"/>
</dbReference>
<dbReference type="PANTHER" id="PTHR43046:SF14">
    <property type="entry name" value="MUTT_NUDIX FAMILY PROTEIN"/>
    <property type="match status" value="1"/>
</dbReference>
<dbReference type="SUPFAM" id="SSF55811">
    <property type="entry name" value="Nudix"/>
    <property type="match status" value="1"/>
</dbReference>
<gene>
    <name evidence="7" type="ORF">AVDCRST_MAG38-17</name>
</gene>
<evidence type="ECO:0000256" key="1">
    <source>
        <dbReference type="ARBA" id="ARBA00001946"/>
    </source>
</evidence>
<feature type="domain" description="Nudix hydrolase" evidence="6">
    <location>
        <begin position="44"/>
        <end position="176"/>
    </location>
</feature>
<dbReference type="InterPro" id="IPR000086">
    <property type="entry name" value="NUDIX_hydrolase_dom"/>
</dbReference>
<sequence length="183" mass="19789">MVRILAGGRADPGIIIIPCPSSSPPRAAMAAEHPAGGASRAPLGRETSFGGVVVRPSADGGGFELLTIVPRGTRVTGLPKGGADPGETPQQTAAREVREETGTTVEVDERLGEVSYWYRRNGRRIHKTVHFFLCRYVTGDTADHDHEVDDARWIPLRDADRLLTYPAERRLAGLALSKLSPDR</sequence>
<reference evidence="7" key="1">
    <citation type="submission" date="2020-02" db="EMBL/GenBank/DDBJ databases">
        <authorList>
            <person name="Meier V. D."/>
        </authorList>
    </citation>
    <scope>NUCLEOTIDE SEQUENCE</scope>
    <source>
        <strain evidence="7">AVDCRST_MAG38</strain>
    </source>
</reference>
<dbReference type="PRINTS" id="PR00502">
    <property type="entry name" value="NUDIXFAMILY"/>
</dbReference>
<proteinExistence type="inferred from homology"/>
<comment type="cofactor">
    <cofactor evidence="1">
        <name>Mg(2+)</name>
        <dbReference type="ChEBI" id="CHEBI:18420"/>
    </cofactor>
</comment>
<dbReference type="Pfam" id="PF00293">
    <property type="entry name" value="NUDIX"/>
    <property type="match status" value="1"/>
</dbReference>
<dbReference type="InterPro" id="IPR020084">
    <property type="entry name" value="NUDIX_hydrolase_CS"/>
</dbReference>
<evidence type="ECO:0000256" key="3">
    <source>
        <dbReference type="ARBA" id="ARBA00022801"/>
    </source>
</evidence>
<keyword evidence="3 4" id="KW-0378">Hydrolase</keyword>
<dbReference type="CDD" id="cd03673">
    <property type="entry name" value="NUDIX_Ap6A_hydrolase"/>
    <property type="match status" value="1"/>
</dbReference>
<evidence type="ECO:0000256" key="4">
    <source>
        <dbReference type="RuleBase" id="RU003476"/>
    </source>
</evidence>
<dbReference type="PROSITE" id="PS00893">
    <property type="entry name" value="NUDIX_BOX"/>
    <property type="match status" value="1"/>
</dbReference>
<dbReference type="InterPro" id="IPR015797">
    <property type="entry name" value="NUDIX_hydrolase-like_dom_sf"/>
</dbReference>